<dbReference type="EMBL" id="JAJSOF020000019">
    <property type="protein sequence ID" value="KAJ4438724.1"/>
    <property type="molecule type" value="Genomic_DNA"/>
</dbReference>
<feature type="transmembrane region" description="Helical" evidence="1">
    <location>
        <begin position="222"/>
        <end position="240"/>
    </location>
</feature>
<name>A0ABQ8SY19_PERAM</name>
<dbReference type="InterPro" id="IPR050863">
    <property type="entry name" value="CenT-Element_Derived"/>
</dbReference>
<dbReference type="PANTHER" id="PTHR19303:SF74">
    <property type="entry name" value="POGO TRANSPOSABLE ELEMENT WITH KRAB DOMAIN"/>
    <property type="match status" value="1"/>
</dbReference>
<organism evidence="2 3">
    <name type="scientific">Periplaneta americana</name>
    <name type="common">American cockroach</name>
    <name type="synonym">Blatta americana</name>
    <dbReference type="NCBI Taxonomy" id="6978"/>
    <lineage>
        <taxon>Eukaryota</taxon>
        <taxon>Metazoa</taxon>
        <taxon>Ecdysozoa</taxon>
        <taxon>Arthropoda</taxon>
        <taxon>Hexapoda</taxon>
        <taxon>Insecta</taxon>
        <taxon>Pterygota</taxon>
        <taxon>Neoptera</taxon>
        <taxon>Polyneoptera</taxon>
        <taxon>Dictyoptera</taxon>
        <taxon>Blattodea</taxon>
        <taxon>Blattoidea</taxon>
        <taxon>Blattidae</taxon>
        <taxon>Blattinae</taxon>
        <taxon>Periplaneta</taxon>
    </lineage>
</organism>
<sequence length="243" mass="27833">LICEWEKRNLIDQLVIQLYLVRRRLKDLAARGFGCTPEQIRRAAFTYAMTNNIKHSWDMENMIAGRDWFTGFMRKSDIRLRKPEGLSKSRAEGMNKQAVTDFFDLYRNLCETEIGTKLHLIFNVDETGLPLNNFPPKIVAAKSTREVVKKTSVERGENVTIVACFSASGVFIPPFAIFKGVRFREVYKHSLPAGSEVAMSDSGYVNEDVFQKWLQHFQKHRSPVKCLLILAGIVLILLFSRSV</sequence>
<keyword evidence="1" id="KW-0472">Membrane</keyword>
<gene>
    <name evidence="2" type="ORF">ANN_14671</name>
</gene>
<evidence type="ECO:0000313" key="2">
    <source>
        <dbReference type="EMBL" id="KAJ4438724.1"/>
    </source>
</evidence>
<evidence type="ECO:0008006" key="4">
    <source>
        <dbReference type="Google" id="ProtNLM"/>
    </source>
</evidence>
<dbReference type="Proteomes" id="UP001148838">
    <property type="component" value="Unassembled WGS sequence"/>
</dbReference>
<protein>
    <recommendedName>
        <fullName evidence="4">DDE-1 domain-containing protein</fullName>
    </recommendedName>
</protein>
<evidence type="ECO:0000256" key="1">
    <source>
        <dbReference type="SAM" id="Phobius"/>
    </source>
</evidence>
<dbReference type="PANTHER" id="PTHR19303">
    <property type="entry name" value="TRANSPOSON"/>
    <property type="match status" value="1"/>
</dbReference>
<evidence type="ECO:0000313" key="3">
    <source>
        <dbReference type="Proteomes" id="UP001148838"/>
    </source>
</evidence>
<comment type="caution">
    <text evidence="2">The sequence shown here is derived from an EMBL/GenBank/DDBJ whole genome shotgun (WGS) entry which is preliminary data.</text>
</comment>
<accession>A0ABQ8SY19</accession>
<keyword evidence="3" id="KW-1185">Reference proteome</keyword>
<proteinExistence type="predicted"/>
<keyword evidence="1" id="KW-0812">Transmembrane</keyword>
<feature type="non-terminal residue" evidence="2">
    <location>
        <position position="1"/>
    </location>
</feature>
<reference evidence="2 3" key="1">
    <citation type="journal article" date="2022" name="Allergy">
        <title>Genome assembly and annotation of Periplaneta americana reveal a comprehensive cockroach allergen profile.</title>
        <authorList>
            <person name="Wang L."/>
            <person name="Xiong Q."/>
            <person name="Saelim N."/>
            <person name="Wang L."/>
            <person name="Nong W."/>
            <person name="Wan A.T."/>
            <person name="Shi M."/>
            <person name="Liu X."/>
            <person name="Cao Q."/>
            <person name="Hui J.H.L."/>
            <person name="Sookrung N."/>
            <person name="Leung T.F."/>
            <person name="Tungtrongchitr A."/>
            <person name="Tsui S.K.W."/>
        </authorList>
    </citation>
    <scope>NUCLEOTIDE SEQUENCE [LARGE SCALE GENOMIC DNA]</scope>
    <source>
        <strain evidence="2">PWHHKU_190912</strain>
    </source>
</reference>
<feature type="transmembrane region" description="Helical" evidence="1">
    <location>
        <begin position="159"/>
        <end position="178"/>
    </location>
</feature>
<keyword evidence="1" id="KW-1133">Transmembrane helix</keyword>